<dbReference type="Gene3D" id="2.120.10.80">
    <property type="entry name" value="Kelch-type beta propeller"/>
    <property type="match status" value="1"/>
</dbReference>
<keyword evidence="1" id="KW-0880">Kelch repeat</keyword>
<evidence type="ECO:0000256" key="2">
    <source>
        <dbReference type="ARBA" id="ARBA00022737"/>
    </source>
</evidence>
<evidence type="ECO:0000256" key="1">
    <source>
        <dbReference type="ARBA" id="ARBA00022441"/>
    </source>
</evidence>
<feature type="non-terminal residue" evidence="3">
    <location>
        <position position="246"/>
    </location>
</feature>
<dbReference type="InterPro" id="IPR006652">
    <property type="entry name" value="Kelch_1"/>
</dbReference>
<evidence type="ECO:0000313" key="4">
    <source>
        <dbReference type="Proteomes" id="UP000265618"/>
    </source>
</evidence>
<dbReference type="PANTHER" id="PTHR46093">
    <property type="entry name" value="ACYL-COA-BINDING DOMAIN-CONTAINING PROTEIN 5"/>
    <property type="match status" value="1"/>
</dbReference>
<reference evidence="3 4" key="1">
    <citation type="journal article" date="2018" name="PLoS ONE">
        <title>The draft genome of Kipferlia bialata reveals reductive genome evolution in fornicate parasites.</title>
        <authorList>
            <person name="Tanifuji G."/>
            <person name="Takabayashi S."/>
            <person name="Kume K."/>
            <person name="Takagi M."/>
            <person name="Nakayama T."/>
            <person name="Kamikawa R."/>
            <person name="Inagaki Y."/>
            <person name="Hashimoto T."/>
        </authorList>
    </citation>
    <scope>NUCLEOTIDE SEQUENCE [LARGE SCALE GENOMIC DNA]</scope>
    <source>
        <strain evidence="3">NY0173</strain>
    </source>
</reference>
<dbReference type="EMBL" id="BDIP01006458">
    <property type="protein sequence ID" value="GCA64188.1"/>
    <property type="molecule type" value="Genomic_DNA"/>
</dbReference>
<keyword evidence="4" id="KW-1185">Reference proteome</keyword>
<comment type="caution">
    <text evidence="3">The sequence shown here is derived from an EMBL/GenBank/DDBJ whole genome shotgun (WGS) entry which is preliminary data.</text>
</comment>
<dbReference type="SUPFAM" id="SSF117281">
    <property type="entry name" value="Kelch motif"/>
    <property type="match status" value="1"/>
</dbReference>
<dbReference type="Proteomes" id="UP000265618">
    <property type="component" value="Unassembled WGS sequence"/>
</dbReference>
<sequence length="246" mass="26247">MRYRQQDIGHTYGEWCGMAYMGPVDGEGKPKGPLGPGEKAQVLIVGNNNQNSSHHCKIVTMDVETGALTSEVLPCPLIPTNIQALSAVRVGKEILIFGGYSGGSYLNSMYSFDIETRAFTKVPQSGCWPGARERHAAFALGGMMIIAGGQNSSQNDVWSFDPSTRKFTQLGNMPCDMSYSASAVIGDTAHLVGANCNNYQTHLTYTSAGGWVKRSDTGFQMFGGSALAVGSDIIAISGNNHANQVH</sequence>
<organism evidence="3 4">
    <name type="scientific">Kipferlia bialata</name>
    <dbReference type="NCBI Taxonomy" id="797122"/>
    <lineage>
        <taxon>Eukaryota</taxon>
        <taxon>Metamonada</taxon>
        <taxon>Carpediemonas-like organisms</taxon>
        <taxon>Kipferlia</taxon>
    </lineage>
</organism>
<proteinExistence type="predicted"/>
<dbReference type="InterPro" id="IPR015915">
    <property type="entry name" value="Kelch-typ_b-propeller"/>
</dbReference>
<gene>
    <name evidence="3" type="ORF">KIPB_013508</name>
</gene>
<dbReference type="PANTHER" id="PTHR46093:SF18">
    <property type="entry name" value="FIBRONECTIN TYPE-III DOMAIN-CONTAINING PROTEIN"/>
    <property type="match status" value="1"/>
</dbReference>
<name>A0A391NYQ4_9EUKA</name>
<evidence type="ECO:0000313" key="3">
    <source>
        <dbReference type="EMBL" id="GCA64188.1"/>
    </source>
</evidence>
<dbReference type="AlphaFoldDB" id="A0A391NYQ4"/>
<accession>A0A391NYQ4</accession>
<dbReference type="Pfam" id="PF24681">
    <property type="entry name" value="Kelch_KLHDC2_KLHL20_DRC7"/>
    <property type="match status" value="1"/>
</dbReference>
<dbReference type="OrthoDB" id="45365at2759"/>
<protein>
    <submittedName>
        <fullName evidence="3">Uncharacterized protein</fullName>
    </submittedName>
</protein>
<keyword evidence="2" id="KW-0677">Repeat</keyword>
<dbReference type="SMART" id="SM00612">
    <property type="entry name" value="Kelch"/>
    <property type="match status" value="2"/>
</dbReference>